<feature type="transmembrane region" description="Helical" evidence="2">
    <location>
        <begin position="20"/>
        <end position="42"/>
    </location>
</feature>
<feature type="transmembrane region" description="Helical" evidence="2">
    <location>
        <begin position="54"/>
        <end position="73"/>
    </location>
</feature>
<accession>A0A1H6FY50</accession>
<organism evidence="3 4">
    <name type="scientific">Natronorubrum sediminis</name>
    <dbReference type="NCBI Taxonomy" id="640943"/>
    <lineage>
        <taxon>Archaea</taxon>
        <taxon>Methanobacteriati</taxon>
        <taxon>Methanobacteriota</taxon>
        <taxon>Stenosarchaea group</taxon>
        <taxon>Halobacteria</taxon>
        <taxon>Halobacteriales</taxon>
        <taxon>Natrialbaceae</taxon>
        <taxon>Natronorubrum</taxon>
    </lineage>
</organism>
<keyword evidence="2" id="KW-0812">Transmembrane</keyword>
<evidence type="ECO:0000256" key="1">
    <source>
        <dbReference type="SAM" id="MobiDB-lite"/>
    </source>
</evidence>
<feature type="region of interest" description="Disordered" evidence="1">
    <location>
        <begin position="239"/>
        <end position="273"/>
    </location>
</feature>
<feature type="compositionally biased region" description="Low complexity" evidence="1">
    <location>
        <begin position="255"/>
        <end position="267"/>
    </location>
</feature>
<dbReference type="OrthoDB" id="351168at2157"/>
<evidence type="ECO:0000256" key="2">
    <source>
        <dbReference type="SAM" id="Phobius"/>
    </source>
</evidence>
<evidence type="ECO:0000313" key="4">
    <source>
        <dbReference type="Proteomes" id="UP000199112"/>
    </source>
</evidence>
<name>A0A1H6FY50_9EURY</name>
<proteinExistence type="predicted"/>
<keyword evidence="2" id="KW-0472">Membrane</keyword>
<reference evidence="4" key="1">
    <citation type="submission" date="2016-10" db="EMBL/GenBank/DDBJ databases">
        <authorList>
            <person name="Varghese N."/>
            <person name="Submissions S."/>
        </authorList>
    </citation>
    <scope>NUCLEOTIDE SEQUENCE [LARGE SCALE GENOMIC DNA]</scope>
    <source>
        <strain evidence="4">CGMCC 1.8981</strain>
    </source>
</reference>
<dbReference type="EMBL" id="FNWL01000002">
    <property type="protein sequence ID" value="SEH14655.1"/>
    <property type="molecule type" value="Genomic_DNA"/>
</dbReference>
<sequence length="273" mass="30509">MSKRKTSGTFGSWSDRLTYIAAEGQLVVLGAMVSLGVLLIWIRPTLPGVPPIVYGWFAALLLLGPPLLALFVTGARKLRNRHMVIVHHINGVTDEREKYYVSPEVWSEKTIEGPSPYSVNDGDAFEVREFRYHEETGDLVVRGTYFSQMADSKLVTVQAMLEDIHGDLVDAFLEYNRLRGRISKMGLEIQSDVINEEAEADERGLMNPRTAVKDRFDEAKQDAEDADIDQIQDVTEYVEDYSDEHGIQTTDGLPQTRAQAAEQAATTDGGTER</sequence>
<dbReference type="Proteomes" id="UP000199112">
    <property type="component" value="Unassembled WGS sequence"/>
</dbReference>
<gene>
    <name evidence="3" type="ORF">SAMN04487967_1706</name>
</gene>
<keyword evidence="2" id="KW-1133">Transmembrane helix</keyword>
<dbReference type="AlphaFoldDB" id="A0A1H6FY50"/>
<dbReference type="RefSeq" id="WP_090506646.1">
    <property type="nucleotide sequence ID" value="NZ_FNWL01000002.1"/>
</dbReference>
<protein>
    <submittedName>
        <fullName evidence="3">Uncharacterized protein</fullName>
    </submittedName>
</protein>
<evidence type="ECO:0000313" key="3">
    <source>
        <dbReference type="EMBL" id="SEH14655.1"/>
    </source>
</evidence>
<keyword evidence="4" id="KW-1185">Reference proteome</keyword>